<dbReference type="InterPro" id="IPR011990">
    <property type="entry name" value="TPR-like_helical_dom_sf"/>
</dbReference>
<evidence type="ECO:0008006" key="4">
    <source>
        <dbReference type="Google" id="ProtNLM"/>
    </source>
</evidence>
<keyword evidence="3" id="KW-1185">Reference proteome</keyword>
<dbReference type="Proteomes" id="UP000265703">
    <property type="component" value="Unassembled WGS sequence"/>
</dbReference>
<feature type="region of interest" description="Disordered" evidence="1">
    <location>
        <begin position="1"/>
        <end position="24"/>
    </location>
</feature>
<dbReference type="EMBL" id="QKYT01000099">
    <property type="protein sequence ID" value="RIA93659.1"/>
    <property type="molecule type" value="Genomic_DNA"/>
</dbReference>
<gene>
    <name evidence="2" type="ORF">C1645_609207</name>
</gene>
<feature type="region of interest" description="Disordered" evidence="1">
    <location>
        <begin position="223"/>
        <end position="272"/>
    </location>
</feature>
<protein>
    <recommendedName>
        <fullName evidence="4">HCP-like protein</fullName>
    </recommendedName>
</protein>
<dbReference type="InterPro" id="IPR006597">
    <property type="entry name" value="Sel1-like"/>
</dbReference>
<feature type="compositionally biased region" description="Polar residues" evidence="1">
    <location>
        <begin position="258"/>
        <end position="267"/>
    </location>
</feature>
<dbReference type="PANTHER" id="PTHR43628:SF1">
    <property type="entry name" value="CHITIN SYNTHASE REGULATORY FACTOR 2-RELATED"/>
    <property type="match status" value="1"/>
</dbReference>
<dbReference type="OrthoDB" id="2386054at2759"/>
<dbReference type="Gene3D" id="1.25.40.10">
    <property type="entry name" value="Tetratricopeptide repeat domain"/>
    <property type="match status" value="1"/>
</dbReference>
<feature type="region of interest" description="Disordered" evidence="1">
    <location>
        <begin position="109"/>
        <end position="179"/>
    </location>
</feature>
<organism evidence="2 3">
    <name type="scientific">Glomus cerebriforme</name>
    <dbReference type="NCBI Taxonomy" id="658196"/>
    <lineage>
        <taxon>Eukaryota</taxon>
        <taxon>Fungi</taxon>
        <taxon>Fungi incertae sedis</taxon>
        <taxon>Mucoromycota</taxon>
        <taxon>Glomeromycotina</taxon>
        <taxon>Glomeromycetes</taxon>
        <taxon>Glomerales</taxon>
        <taxon>Glomeraceae</taxon>
        <taxon>Glomus</taxon>
    </lineage>
</organism>
<comment type="caution">
    <text evidence="2">The sequence shown here is derived from an EMBL/GenBank/DDBJ whole genome shotgun (WGS) entry which is preliminary data.</text>
</comment>
<dbReference type="SMART" id="SM00671">
    <property type="entry name" value="SEL1"/>
    <property type="match status" value="4"/>
</dbReference>
<evidence type="ECO:0000313" key="2">
    <source>
        <dbReference type="EMBL" id="RIA93659.1"/>
    </source>
</evidence>
<feature type="compositionally biased region" description="Low complexity" evidence="1">
    <location>
        <begin position="109"/>
        <end position="123"/>
    </location>
</feature>
<feature type="compositionally biased region" description="Polar residues" evidence="1">
    <location>
        <begin position="146"/>
        <end position="173"/>
    </location>
</feature>
<name>A0A397T8K2_9GLOM</name>
<dbReference type="InterPro" id="IPR052945">
    <property type="entry name" value="Mitotic_Regulator"/>
</dbReference>
<sequence>MSGEHPYEGMDDEDIKEEKRSSQSMINLMKQLPVNTPSSYSKLICYLTKYNPSERLELAIARLELESLFDDDDEIDEIQINQEPYRGDRSLYIDELDDDDEDGCVIEESFTSSSSTTIESGKSSGREDSVGVESLSCESINHENITKSSVTRSVPSRKQSRQSSNSENKNYNPNPHRKGMIFHDRSLVASPTPNSNKNPIIDIPTIPSLESNSIISSVYGKITDNVSGGRHTKTDSGVGMDPSKDSKDPDSPRDPRSQTTLVGSPTTPKKPLFEEDILDNKLSSDDLALIDEVIAITDNWEKYSDDVMRRKLEVLCHEKGIKPKNLLEIFEKNPSKTADNYFIIGFMNEHAFGKSKDSNIAFECYHKAAELGDSRGLVFEGWCYYKGMGTSKDPQKAFNCFQSAADKGCVSAHNNVGWCFDIGFGTSTDPFKAFDFFKSSAEKGYTTAQCRVGVCYEYGRGTSKDLEKALEWYTKAAENGHETAKRRVGELTKIIRRGSRRRSFLVRNLIT</sequence>
<dbReference type="SUPFAM" id="SSF81901">
    <property type="entry name" value="HCP-like"/>
    <property type="match status" value="1"/>
</dbReference>
<accession>A0A397T8K2</accession>
<proteinExistence type="predicted"/>
<feature type="compositionally biased region" description="Basic and acidic residues" evidence="1">
    <location>
        <begin position="242"/>
        <end position="256"/>
    </location>
</feature>
<dbReference type="Pfam" id="PF08238">
    <property type="entry name" value="Sel1"/>
    <property type="match status" value="4"/>
</dbReference>
<dbReference type="PANTHER" id="PTHR43628">
    <property type="entry name" value="ACTIVATOR OF C KINASE PROTEIN 1-RELATED"/>
    <property type="match status" value="1"/>
</dbReference>
<dbReference type="AlphaFoldDB" id="A0A397T8K2"/>
<evidence type="ECO:0000313" key="3">
    <source>
        <dbReference type="Proteomes" id="UP000265703"/>
    </source>
</evidence>
<reference evidence="2 3" key="1">
    <citation type="submission" date="2018-06" db="EMBL/GenBank/DDBJ databases">
        <title>Comparative genomics reveals the genomic features of Rhizophagus irregularis, R. cerebriforme, R. diaphanum and Gigaspora rosea, and their symbiotic lifestyle signature.</title>
        <authorList>
            <person name="Morin E."/>
            <person name="San Clemente H."/>
            <person name="Chen E.C.H."/>
            <person name="De La Providencia I."/>
            <person name="Hainaut M."/>
            <person name="Kuo A."/>
            <person name="Kohler A."/>
            <person name="Murat C."/>
            <person name="Tang N."/>
            <person name="Roy S."/>
            <person name="Loubradou J."/>
            <person name="Henrissat B."/>
            <person name="Grigoriev I.V."/>
            <person name="Corradi N."/>
            <person name="Roux C."/>
            <person name="Martin F.M."/>
        </authorList>
    </citation>
    <scope>NUCLEOTIDE SEQUENCE [LARGE SCALE GENOMIC DNA]</scope>
    <source>
        <strain evidence="2 3">DAOM 227022</strain>
    </source>
</reference>
<evidence type="ECO:0000256" key="1">
    <source>
        <dbReference type="SAM" id="MobiDB-lite"/>
    </source>
</evidence>